<proteinExistence type="predicted"/>
<name>A0ABS6D0P5_9FIRM</name>
<dbReference type="Proteomes" id="UP000723714">
    <property type="component" value="Unassembled WGS sequence"/>
</dbReference>
<keyword evidence="2" id="KW-0812">Transmembrane</keyword>
<evidence type="ECO:0000313" key="5">
    <source>
        <dbReference type="Proteomes" id="UP000723714"/>
    </source>
</evidence>
<dbReference type="RefSeq" id="WP_216240005.1">
    <property type="nucleotide sequence ID" value="NZ_JABACJ020000003.1"/>
</dbReference>
<dbReference type="PANTHER" id="PTHR35902">
    <property type="entry name" value="S-LAYER DOMAIN-LIKE PROTEIN-RELATED"/>
    <property type="match status" value="1"/>
</dbReference>
<feature type="transmembrane region" description="Helical" evidence="2">
    <location>
        <begin position="462"/>
        <end position="483"/>
    </location>
</feature>
<keyword evidence="5" id="KW-1185">Reference proteome</keyword>
<feature type="region of interest" description="Disordered" evidence="1">
    <location>
        <begin position="489"/>
        <end position="509"/>
    </location>
</feature>
<gene>
    <name evidence="4" type="ORF">HGO97_004950</name>
</gene>
<evidence type="ECO:0000256" key="1">
    <source>
        <dbReference type="SAM" id="MobiDB-lite"/>
    </source>
</evidence>
<comment type="caution">
    <text evidence="4">The sequence shown here is derived from an EMBL/GenBank/DDBJ whole genome shotgun (WGS) entry which is preliminary data.</text>
</comment>
<accession>A0ABS6D0P5</accession>
<organism evidence="4 5">
    <name type="scientific">Faecalicatena faecalis</name>
    <dbReference type="NCBI Taxonomy" id="2726362"/>
    <lineage>
        <taxon>Bacteria</taxon>
        <taxon>Bacillati</taxon>
        <taxon>Bacillota</taxon>
        <taxon>Clostridia</taxon>
        <taxon>Lachnospirales</taxon>
        <taxon>Lachnospiraceae</taxon>
        <taxon>Faecalicatena</taxon>
    </lineage>
</organism>
<dbReference type="PANTHER" id="PTHR35902:SF3">
    <property type="entry name" value="NPCBM-ASSOCIATED, NEW3 DOMAIN OF ALPHA-GALACTOSIDASE"/>
    <property type="match status" value="1"/>
</dbReference>
<feature type="signal peptide" evidence="3">
    <location>
        <begin position="1"/>
        <end position="28"/>
    </location>
</feature>
<evidence type="ECO:0008006" key="6">
    <source>
        <dbReference type="Google" id="ProtNLM"/>
    </source>
</evidence>
<keyword evidence="3" id="KW-0732">Signal</keyword>
<feature type="compositionally biased region" description="Basic and acidic residues" evidence="1">
    <location>
        <begin position="154"/>
        <end position="177"/>
    </location>
</feature>
<feature type="region of interest" description="Disordered" evidence="1">
    <location>
        <begin position="154"/>
        <end position="187"/>
    </location>
</feature>
<evidence type="ECO:0000256" key="3">
    <source>
        <dbReference type="SAM" id="SignalP"/>
    </source>
</evidence>
<reference evidence="4 5" key="1">
    <citation type="submission" date="2021-06" db="EMBL/GenBank/DDBJ databases">
        <title>Faecalicatena sp. nov. isolated from porcine feces.</title>
        <authorList>
            <person name="Oh B.S."/>
            <person name="Lee J.H."/>
        </authorList>
    </citation>
    <scope>NUCLEOTIDE SEQUENCE [LARGE SCALE GENOMIC DNA]</scope>
    <source>
        <strain evidence="4 5">AGMB00832</strain>
    </source>
</reference>
<sequence>MRPFKKIAAIAMSLALTAAFVLPSGVRAEDTVAPIPDIKISIAEGQDAPTYQAEDQEQNLTIKLENTGKADAKNVKIIPVLSDASEWPFEIENMTNEYTVGDIPTGQSGEAKWENLKVRQDVGNNTVRLFFKITCDDGNQNQFETNKYVFVKTKEKPKEEKPKPEEPKPEEPNKENPTDDTTVPMDGGIANNDPIVTGGGGSESGNNPVPRVIVTGFNTEPGAVNAGSDFKLIIHLKNTSGRTAVSNMLFDLQAPSSGTEAAAEAPAFLPSSGSSSIFLDSIPAGGTQDISIQMNARADLVQKPYSIAMTMKYEDNKATQYESSSSLAIPVKQAARFEFSELEIAPESVAVGEEANITCSLYNTGRIKLYNVKAKFQGDGIEGKDVFVGNVDSGATGSIDGIVTATKEMMSGEKCKMVVTYEDDSGKVSTVEQEFTLEVVPEAPPMDMTQMTDVPVEKPFPVIPVVIGAVAAIIAVIILIVLLKKRKKKKESVEEEDLVDEVDRFTEDE</sequence>
<feature type="chain" id="PRO_5045252115" description="Repeat protein (TIGR01451 family)" evidence="3">
    <location>
        <begin position="29"/>
        <end position="509"/>
    </location>
</feature>
<dbReference type="EMBL" id="JABACJ020000003">
    <property type="protein sequence ID" value="MBU3875162.1"/>
    <property type="molecule type" value="Genomic_DNA"/>
</dbReference>
<keyword evidence="2" id="KW-0472">Membrane</keyword>
<protein>
    <recommendedName>
        <fullName evidence="6">Repeat protein (TIGR01451 family)</fullName>
    </recommendedName>
</protein>
<evidence type="ECO:0000313" key="4">
    <source>
        <dbReference type="EMBL" id="MBU3875162.1"/>
    </source>
</evidence>
<keyword evidence="2" id="KW-1133">Transmembrane helix</keyword>
<evidence type="ECO:0000256" key="2">
    <source>
        <dbReference type="SAM" id="Phobius"/>
    </source>
</evidence>